<dbReference type="PANTHER" id="PTHR43537:SF24">
    <property type="entry name" value="GLUCONATE OPERON TRANSCRIPTIONAL REPRESSOR"/>
    <property type="match status" value="1"/>
</dbReference>
<evidence type="ECO:0000256" key="3">
    <source>
        <dbReference type="ARBA" id="ARBA00023163"/>
    </source>
</evidence>
<keyword evidence="1" id="KW-0805">Transcription regulation</keyword>
<dbReference type="InterPro" id="IPR000524">
    <property type="entry name" value="Tscrpt_reg_HTH_GntR"/>
</dbReference>
<name>A0A7C3Z0Z6_9BACT</name>
<accession>A0A7C3Z0Z6</accession>
<dbReference type="Pfam" id="PF00392">
    <property type="entry name" value="GntR"/>
    <property type="match status" value="1"/>
</dbReference>
<dbReference type="AlphaFoldDB" id="A0A7C3Z0Z6"/>
<keyword evidence="2" id="KW-0238">DNA-binding</keyword>
<sequence length="222" mass="25818">MPKLQREKLSNQIYTVLKEMIADHRFQPGARLNIESIARELDVSRTPVWEAVRRLEQEGLVENIPNRGVFMSSLTAEKALDLYAVREVLEGMAARLAATRIDDNSLEKMARCIARQREVIARQDVLAYSKLDFEFHATVYDACGNEWLKELLETIKNKMRPLTLHMQPDFTELIDQHAALLQALRKRDPEKAEEAFRRHNRYMMAQIREDVDAGRWKQLGGR</sequence>
<dbReference type="EMBL" id="DTMF01000167">
    <property type="protein sequence ID" value="HGF34049.1"/>
    <property type="molecule type" value="Genomic_DNA"/>
</dbReference>
<dbReference type="InterPro" id="IPR008920">
    <property type="entry name" value="TF_FadR/GntR_C"/>
</dbReference>
<dbReference type="InterPro" id="IPR036388">
    <property type="entry name" value="WH-like_DNA-bd_sf"/>
</dbReference>
<dbReference type="InterPro" id="IPR011711">
    <property type="entry name" value="GntR_C"/>
</dbReference>
<evidence type="ECO:0000313" key="5">
    <source>
        <dbReference type="EMBL" id="HGF34049.1"/>
    </source>
</evidence>
<feature type="domain" description="HTH gntR-type" evidence="4">
    <location>
        <begin position="7"/>
        <end position="74"/>
    </location>
</feature>
<dbReference type="Pfam" id="PF07729">
    <property type="entry name" value="FCD"/>
    <property type="match status" value="1"/>
</dbReference>
<organism evidence="5">
    <name type="scientific">Desulfobacca acetoxidans</name>
    <dbReference type="NCBI Taxonomy" id="60893"/>
    <lineage>
        <taxon>Bacteria</taxon>
        <taxon>Pseudomonadati</taxon>
        <taxon>Thermodesulfobacteriota</taxon>
        <taxon>Desulfobaccia</taxon>
        <taxon>Desulfobaccales</taxon>
        <taxon>Desulfobaccaceae</taxon>
        <taxon>Desulfobacca</taxon>
    </lineage>
</organism>
<keyword evidence="3" id="KW-0804">Transcription</keyword>
<dbReference type="GO" id="GO:0003700">
    <property type="term" value="F:DNA-binding transcription factor activity"/>
    <property type="evidence" value="ECO:0007669"/>
    <property type="project" value="InterPro"/>
</dbReference>
<dbReference type="PANTHER" id="PTHR43537">
    <property type="entry name" value="TRANSCRIPTIONAL REGULATOR, GNTR FAMILY"/>
    <property type="match status" value="1"/>
</dbReference>
<dbReference type="SUPFAM" id="SSF48008">
    <property type="entry name" value="GntR ligand-binding domain-like"/>
    <property type="match status" value="1"/>
</dbReference>
<dbReference type="Gene3D" id="1.10.10.10">
    <property type="entry name" value="Winged helix-like DNA-binding domain superfamily/Winged helix DNA-binding domain"/>
    <property type="match status" value="1"/>
</dbReference>
<dbReference type="InterPro" id="IPR036390">
    <property type="entry name" value="WH_DNA-bd_sf"/>
</dbReference>
<reference evidence="5" key="1">
    <citation type="journal article" date="2020" name="mSystems">
        <title>Genome- and Community-Level Interaction Insights into Carbon Utilization and Element Cycling Functions of Hydrothermarchaeota in Hydrothermal Sediment.</title>
        <authorList>
            <person name="Zhou Z."/>
            <person name="Liu Y."/>
            <person name="Xu W."/>
            <person name="Pan J."/>
            <person name="Luo Z.H."/>
            <person name="Li M."/>
        </authorList>
    </citation>
    <scope>NUCLEOTIDE SEQUENCE [LARGE SCALE GENOMIC DNA]</scope>
    <source>
        <strain evidence="5">SpSt-897</strain>
    </source>
</reference>
<comment type="caution">
    <text evidence="5">The sequence shown here is derived from an EMBL/GenBank/DDBJ whole genome shotgun (WGS) entry which is preliminary data.</text>
</comment>
<evidence type="ECO:0000256" key="2">
    <source>
        <dbReference type="ARBA" id="ARBA00023125"/>
    </source>
</evidence>
<protein>
    <submittedName>
        <fullName evidence="5">GntR family transcriptional regulator</fullName>
    </submittedName>
</protein>
<dbReference type="Gene3D" id="1.20.120.530">
    <property type="entry name" value="GntR ligand-binding domain-like"/>
    <property type="match status" value="1"/>
</dbReference>
<dbReference type="GO" id="GO:0003677">
    <property type="term" value="F:DNA binding"/>
    <property type="evidence" value="ECO:0007669"/>
    <property type="project" value="UniProtKB-KW"/>
</dbReference>
<dbReference type="SMART" id="SM00895">
    <property type="entry name" value="FCD"/>
    <property type="match status" value="1"/>
</dbReference>
<dbReference type="PROSITE" id="PS50949">
    <property type="entry name" value="HTH_GNTR"/>
    <property type="match status" value="1"/>
</dbReference>
<gene>
    <name evidence="5" type="ORF">ENW96_06620</name>
</gene>
<dbReference type="CDD" id="cd07377">
    <property type="entry name" value="WHTH_GntR"/>
    <property type="match status" value="1"/>
</dbReference>
<evidence type="ECO:0000256" key="1">
    <source>
        <dbReference type="ARBA" id="ARBA00023015"/>
    </source>
</evidence>
<proteinExistence type="predicted"/>
<dbReference type="SUPFAM" id="SSF46785">
    <property type="entry name" value="Winged helix' DNA-binding domain"/>
    <property type="match status" value="1"/>
</dbReference>
<dbReference type="SMART" id="SM00345">
    <property type="entry name" value="HTH_GNTR"/>
    <property type="match status" value="1"/>
</dbReference>
<evidence type="ECO:0000259" key="4">
    <source>
        <dbReference type="PROSITE" id="PS50949"/>
    </source>
</evidence>